<dbReference type="EMBL" id="PSKQ01000017">
    <property type="protein sequence ID" value="MBE8720513.1"/>
    <property type="molecule type" value="Genomic_DNA"/>
</dbReference>
<dbReference type="SUPFAM" id="SSF54427">
    <property type="entry name" value="NTF2-like"/>
    <property type="match status" value="1"/>
</dbReference>
<protein>
    <recommendedName>
        <fullName evidence="2">SnoaL-like domain-containing protein</fullName>
    </recommendedName>
</protein>
<keyword evidence="1" id="KW-0732">Signal</keyword>
<evidence type="ECO:0000256" key="1">
    <source>
        <dbReference type="SAM" id="SignalP"/>
    </source>
</evidence>
<dbReference type="Gene3D" id="3.10.450.50">
    <property type="match status" value="1"/>
</dbReference>
<feature type="domain" description="SnoaL-like" evidence="2">
    <location>
        <begin position="27"/>
        <end position="140"/>
    </location>
</feature>
<proteinExistence type="predicted"/>
<evidence type="ECO:0000313" key="4">
    <source>
        <dbReference type="Proteomes" id="UP000618319"/>
    </source>
</evidence>
<evidence type="ECO:0000259" key="2">
    <source>
        <dbReference type="Pfam" id="PF13474"/>
    </source>
</evidence>
<feature type="signal peptide" evidence="1">
    <location>
        <begin position="1"/>
        <end position="19"/>
    </location>
</feature>
<sequence>MKKYISISLSFFLISLCFSQVRDTAAVAHTVDKWHFSAANADFNTYFDLLHTESIFIGTDATERWNKPEFMEYAKPHFDKGRAWDFKSLVRFVNFSVDGQTAWVDELLDTQMKICRGSGVLVLERGEWLIKQYVLSITIPNDMVETIVPLKALQEDKIIEQIRSDK</sequence>
<reference evidence="3 4" key="1">
    <citation type="submission" date="2018-02" db="EMBL/GenBank/DDBJ databases">
        <title>Sphingobacterium KA21.</title>
        <authorList>
            <person name="Vasarhelyi B.M."/>
            <person name="Deshmukh S."/>
            <person name="Balint B."/>
            <person name="Kukolya J."/>
        </authorList>
    </citation>
    <scope>NUCLEOTIDE SEQUENCE [LARGE SCALE GENOMIC DNA]</scope>
    <source>
        <strain evidence="3 4">Ka21</strain>
    </source>
</reference>
<accession>A0ABR9T595</accession>
<evidence type="ECO:0000313" key="3">
    <source>
        <dbReference type="EMBL" id="MBE8720513.1"/>
    </source>
</evidence>
<feature type="chain" id="PRO_5045204113" description="SnoaL-like domain-containing protein" evidence="1">
    <location>
        <begin position="20"/>
        <end position="166"/>
    </location>
</feature>
<dbReference type="Pfam" id="PF13474">
    <property type="entry name" value="SnoaL_3"/>
    <property type="match status" value="1"/>
</dbReference>
<dbReference type="InterPro" id="IPR032710">
    <property type="entry name" value="NTF2-like_dom_sf"/>
</dbReference>
<organism evidence="3 4">
    <name type="scientific">Sphingobacterium pedocola</name>
    <dbReference type="NCBI Taxonomy" id="2082722"/>
    <lineage>
        <taxon>Bacteria</taxon>
        <taxon>Pseudomonadati</taxon>
        <taxon>Bacteroidota</taxon>
        <taxon>Sphingobacteriia</taxon>
        <taxon>Sphingobacteriales</taxon>
        <taxon>Sphingobacteriaceae</taxon>
        <taxon>Sphingobacterium</taxon>
    </lineage>
</organism>
<keyword evidence="4" id="KW-1185">Reference proteome</keyword>
<dbReference type="RefSeq" id="WP_196938192.1">
    <property type="nucleotide sequence ID" value="NZ_MU158689.1"/>
</dbReference>
<gene>
    <name evidence="3" type="ORF">C4F40_07235</name>
</gene>
<comment type="caution">
    <text evidence="3">The sequence shown here is derived from an EMBL/GenBank/DDBJ whole genome shotgun (WGS) entry which is preliminary data.</text>
</comment>
<dbReference type="Proteomes" id="UP000618319">
    <property type="component" value="Unassembled WGS sequence"/>
</dbReference>
<name>A0ABR9T595_9SPHI</name>
<dbReference type="InterPro" id="IPR037401">
    <property type="entry name" value="SnoaL-like"/>
</dbReference>